<dbReference type="GO" id="GO:0035312">
    <property type="term" value="F:5'-3' DNA exonuclease activity"/>
    <property type="evidence" value="ECO:0007669"/>
    <property type="project" value="TreeGrafter"/>
</dbReference>
<dbReference type="InterPro" id="IPR003141">
    <property type="entry name" value="Pol/His_phosphatase_N"/>
</dbReference>
<evidence type="ECO:0000313" key="2">
    <source>
        <dbReference type="EMBL" id="PIP22912.1"/>
    </source>
</evidence>
<reference evidence="2 3" key="1">
    <citation type="submission" date="2017-09" db="EMBL/GenBank/DDBJ databases">
        <title>Depth-based differentiation of microbial function through sediment-hosted aquifers and enrichment of novel symbionts in the deep terrestrial subsurface.</title>
        <authorList>
            <person name="Probst A.J."/>
            <person name="Ladd B."/>
            <person name="Jarett J.K."/>
            <person name="Geller-Mcgrath D.E."/>
            <person name="Sieber C.M."/>
            <person name="Emerson J.B."/>
            <person name="Anantharaman K."/>
            <person name="Thomas B.C."/>
            <person name="Malmstrom R."/>
            <person name="Stieglmeier M."/>
            <person name="Klingl A."/>
            <person name="Woyke T."/>
            <person name="Ryan C.M."/>
            <person name="Banfield J.F."/>
        </authorList>
    </citation>
    <scope>NUCLEOTIDE SEQUENCE [LARGE SCALE GENOMIC DNA]</scope>
    <source>
        <strain evidence="2">CG23_combo_of_CG06-09_8_20_14_all_39_17</strain>
    </source>
</reference>
<comment type="caution">
    <text evidence="2">The sequence shown here is derived from an EMBL/GenBank/DDBJ whole genome shotgun (WGS) entry which is preliminary data.</text>
</comment>
<sequence>MEKELLSGKADLHVHSKYSRDGFSSVKDILENAKKRGMDVIAITDHNTIEGAKEAQKIASGFGVEVVIGEEMDAKEGDVIGLFLKEAIKPKMTVLETVREIHSQGGLAIIPHPGNWSLRGVSLKVLSKIFEEVDAIETLNASWAGRIRRGKAKKFNKELFHLAETGGSDSHIALTVGRAYASFQGKTSSDLYNAIKNKKTAPGGELWSLMEHLVFFAYSPLRILKIFKIY</sequence>
<dbReference type="SMART" id="SM00481">
    <property type="entry name" value="POLIIIAc"/>
    <property type="match status" value="1"/>
</dbReference>
<dbReference type="Proteomes" id="UP000229976">
    <property type="component" value="Unassembled WGS sequence"/>
</dbReference>
<gene>
    <name evidence="2" type="ORF">COX37_01395</name>
</gene>
<dbReference type="SUPFAM" id="SSF89550">
    <property type="entry name" value="PHP domain-like"/>
    <property type="match status" value="1"/>
</dbReference>
<name>A0A2G9YUQ3_9BACT</name>
<dbReference type="Pfam" id="PF02811">
    <property type="entry name" value="PHP"/>
    <property type="match status" value="1"/>
</dbReference>
<accession>A0A2G9YUQ3</accession>
<evidence type="ECO:0000313" key="3">
    <source>
        <dbReference type="Proteomes" id="UP000229976"/>
    </source>
</evidence>
<dbReference type="PANTHER" id="PTHR42924:SF3">
    <property type="entry name" value="POLYMERASE_HISTIDINOL PHOSPHATASE N-TERMINAL DOMAIN-CONTAINING PROTEIN"/>
    <property type="match status" value="1"/>
</dbReference>
<dbReference type="Pfam" id="PF13263">
    <property type="entry name" value="PHP_C"/>
    <property type="match status" value="1"/>
</dbReference>
<dbReference type="InterPro" id="IPR016195">
    <property type="entry name" value="Pol/histidinol_Pase-like"/>
</dbReference>
<feature type="domain" description="Polymerase/histidinol phosphatase N-terminal" evidence="1">
    <location>
        <begin position="10"/>
        <end position="76"/>
    </location>
</feature>
<organism evidence="2 3">
    <name type="scientific">Candidatus Nealsonbacteria bacterium CG23_combo_of_CG06-09_8_20_14_all_39_17</name>
    <dbReference type="NCBI Taxonomy" id="1974722"/>
    <lineage>
        <taxon>Bacteria</taxon>
        <taxon>Candidatus Nealsoniibacteriota</taxon>
    </lineage>
</organism>
<protein>
    <submittedName>
        <fullName evidence="2">Metal-dependent phosphoesterase</fullName>
    </submittedName>
</protein>
<dbReference type="AlphaFoldDB" id="A0A2G9YUQ3"/>
<dbReference type="InterPro" id="IPR052018">
    <property type="entry name" value="PHP_domain"/>
</dbReference>
<dbReference type="GO" id="GO:0004534">
    <property type="term" value="F:5'-3' RNA exonuclease activity"/>
    <property type="evidence" value="ECO:0007669"/>
    <property type="project" value="TreeGrafter"/>
</dbReference>
<dbReference type="CDD" id="cd07432">
    <property type="entry name" value="PHP_HisPPase"/>
    <property type="match status" value="1"/>
</dbReference>
<dbReference type="InterPro" id="IPR004013">
    <property type="entry name" value="PHP_dom"/>
</dbReference>
<proteinExistence type="predicted"/>
<dbReference type="EMBL" id="PCRO01000018">
    <property type="protein sequence ID" value="PIP22912.1"/>
    <property type="molecule type" value="Genomic_DNA"/>
</dbReference>
<dbReference type="Gene3D" id="3.20.20.140">
    <property type="entry name" value="Metal-dependent hydrolases"/>
    <property type="match status" value="1"/>
</dbReference>
<evidence type="ECO:0000259" key="1">
    <source>
        <dbReference type="SMART" id="SM00481"/>
    </source>
</evidence>
<dbReference type="PANTHER" id="PTHR42924">
    <property type="entry name" value="EXONUCLEASE"/>
    <property type="match status" value="1"/>
</dbReference>